<dbReference type="Pfam" id="PF13416">
    <property type="entry name" value="SBP_bac_8"/>
    <property type="match status" value="1"/>
</dbReference>
<evidence type="ECO:0000256" key="1">
    <source>
        <dbReference type="SAM" id="Phobius"/>
    </source>
</evidence>
<proteinExistence type="predicted"/>
<dbReference type="PANTHER" id="PTHR43649">
    <property type="entry name" value="ARABINOSE-BINDING PROTEIN-RELATED"/>
    <property type="match status" value="1"/>
</dbReference>
<evidence type="ECO:0000313" key="3">
    <source>
        <dbReference type="Proteomes" id="UP000034119"/>
    </source>
</evidence>
<dbReference type="EMBL" id="LCPW01000016">
    <property type="protein sequence ID" value="KKW05525.1"/>
    <property type="molecule type" value="Genomic_DNA"/>
</dbReference>
<keyword evidence="1" id="KW-0472">Membrane</keyword>
<keyword evidence="1" id="KW-1133">Transmembrane helix</keyword>
<comment type="caution">
    <text evidence="2">The sequence shown here is derived from an EMBL/GenBank/DDBJ whole genome shotgun (WGS) entry which is preliminary data.</text>
</comment>
<dbReference type="Proteomes" id="UP000034119">
    <property type="component" value="Unassembled WGS sequence"/>
</dbReference>
<protein>
    <recommendedName>
        <fullName evidence="4">Extracellular solute-binding protein family 1</fullName>
    </recommendedName>
</protein>
<dbReference type="InterPro" id="IPR050490">
    <property type="entry name" value="Bact_solute-bd_prot1"/>
</dbReference>
<dbReference type="Gene3D" id="3.40.190.10">
    <property type="entry name" value="Periplasmic binding protein-like II"/>
    <property type="match status" value="1"/>
</dbReference>
<name>A0A0G1VGW9_9BACT</name>
<dbReference type="PATRIC" id="fig|1618342.3.peg.492"/>
<dbReference type="AlphaFoldDB" id="A0A0G1VGW9"/>
<accession>A0A0G1VGW9</accession>
<organism evidence="2 3">
    <name type="scientific">candidate division CPR1 bacterium GW2011_GWC1_49_13</name>
    <dbReference type="NCBI Taxonomy" id="1618342"/>
    <lineage>
        <taxon>Bacteria</taxon>
        <taxon>candidate division CPR1</taxon>
    </lineage>
</organism>
<keyword evidence="1" id="KW-0812">Transmembrane</keyword>
<evidence type="ECO:0008006" key="4">
    <source>
        <dbReference type="Google" id="ProtNLM"/>
    </source>
</evidence>
<dbReference type="STRING" id="1618342.UY40_C0016G0005"/>
<sequence>MENLRGILRPLFIIGIIVLLGVLAFSFLNLCGLPLIGNLLCRGGDVELAYWGLWEEADVMDPLIADFVESYRTQDPDTQVSITYEKRTFGTLDQYKETLLTRLGQETGPGIFRIHNSWVSGFSSEISPLPADVLSEADYTLRFYPTALTSAKVGTDLYAIPLEYDGLVVFYNKAFFSGVNVAERIQTWEDFRREAVRLTRWAGNDAEDGAITRPGAAIGTAENVAHASDIFSLLLSQSGVTPLTQLNTQAAADALTFYTTFSRTDRVWDATLPNSITAFANGQVPMIIAPTWRALDILNLNPQLEFASIALPQLPGATEGGIHLASFWMEGVSADLNQKEAEVAWRFLEFLTREEEQRKFYSASAQTRAFGEPYALRSLAGELADNEFLGPLLASAPFAVPAKPVEFSGNTPYADAFKQAISSFLARTQNAAEALETAQATITQLEQQ</sequence>
<reference evidence="2 3" key="1">
    <citation type="journal article" date="2015" name="Nature">
        <title>rRNA introns, odd ribosomes, and small enigmatic genomes across a large radiation of phyla.</title>
        <authorList>
            <person name="Brown C.T."/>
            <person name="Hug L.A."/>
            <person name="Thomas B.C."/>
            <person name="Sharon I."/>
            <person name="Castelle C.J."/>
            <person name="Singh A."/>
            <person name="Wilkins M.J."/>
            <person name="Williams K.H."/>
            <person name="Banfield J.F."/>
        </authorList>
    </citation>
    <scope>NUCLEOTIDE SEQUENCE [LARGE SCALE GENOMIC DNA]</scope>
</reference>
<feature type="transmembrane region" description="Helical" evidence="1">
    <location>
        <begin position="12"/>
        <end position="36"/>
    </location>
</feature>
<gene>
    <name evidence="2" type="ORF">UY40_C0016G0005</name>
</gene>
<evidence type="ECO:0000313" key="2">
    <source>
        <dbReference type="EMBL" id="KKW05525.1"/>
    </source>
</evidence>
<dbReference type="SUPFAM" id="SSF53850">
    <property type="entry name" value="Periplasmic binding protein-like II"/>
    <property type="match status" value="1"/>
</dbReference>
<dbReference type="InterPro" id="IPR006059">
    <property type="entry name" value="SBP"/>
</dbReference>